<feature type="region of interest" description="Disordered" evidence="5">
    <location>
        <begin position="1"/>
        <end position="22"/>
    </location>
</feature>
<comment type="caution">
    <text evidence="7">The sequence shown here is derived from an EMBL/GenBank/DDBJ whole genome shotgun (WGS) entry which is preliminary data.</text>
</comment>
<dbReference type="PANTHER" id="PTHR43712">
    <property type="entry name" value="PUTATIVE (AFU_ORTHOLOGUE AFUA_4G14580)-RELATED"/>
    <property type="match status" value="1"/>
</dbReference>
<dbReference type="AlphaFoldDB" id="A0A8K0LAD1"/>
<dbReference type="GO" id="GO:0032259">
    <property type="term" value="P:methylation"/>
    <property type="evidence" value="ECO:0007669"/>
    <property type="project" value="UniProtKB-KW"/>
</dbReference>
<evidence type="ECO:0000259" key="6">
    <source>
        <dbReference type="Pfam" id="PF00891"/>
    </source>
</evidence>
<keyword evidence="8" id="KW-1185">Reference proteome</keyword>
<evidence type="ECO:0000313" key="8">
    <source>
        <dbReference type="Proteomes" id="UP000809789"/>
    </source>
</evidence>
<dbReference type="OrthoDB" id="2410195at2759"/>
<sequence>MHLQNRARTAQGSSQISKDAYEEARGTSRDFRIMRLLSAEGYAEEIAEWTWSPTGLSKAMTDVSLEACVVHSFDTTARVQSHLPEYFRRVGYQCTTSHGDGPFQYGMQTDLSFFDFLHAHPERALTFDAYMTGNRSTRKHWLEWFPFRKEVLDPWIQGTRQDDDSVLLVDMAGGRGRDVTLLTQRFPEAKSHVVLQDLAGTLQDSKVDRGSISVCAHDIFASQPITGAEIYYTHFVLHDFSDERCIIMLNHVKAAMRPHSRILLNEIVLPERDCPSFFAAADITMMTNLSALARSEKQWRHLIESVGLDVIRIWKSPDAEDWEAVIEVR</sequence>
<evidence type="ECO:0000256" key="3">
    <source>
        <dbReference type="ARBA" id="ARBA00022691"/>
    </source>
</evidence>
<dbReference type="SUPFAM" id="SSF53335">
    <property type="entry name" value="S-adenosyl-L-methionine-dependent methyltransferases"/>
    <property type="match status" value="1"/>
</dbReference>
<dbReference type="InterPro" id="IPR016461">
    <property type="entry name" value="COMT-like"/>
</dbReference>
<organism evidence="7 8">
    <name type="scientific">Elsinoe batatas</name>
    <dbReference type="NCBI Taxonomy" id="2601811"/>
    <lineage>
        <taxon>Eukaryota</taxon>
        <taxon>Fungi</taxon>
        <taxon>Dikarya</taxon>
        <taxon>Ascomycota</taxon>
        <taxon>Pezizomycotina</taxon>
        <taxon>Dothideomycetes</taxon>
        <taxon>Dothideomycetidae</taxon>
        <taxon>Myriangiales</taxon>
        <taxon>Elsinoaceae</taxon>
        <taxon>Elsinoe</taxon>
    </lineage>
</organism>
<evidence type="ECO:0000256" key="1">
    <source>
        <dbReference type="ARBA" id="ARBA00022603"/>
    </source>
</evidence>
<feature type="domain" description="O-methyltransferase C-terminal" evidence="6">
    <location>
        <begin position="167"/>
        <end position="307"/>
    </location>
</feature>
<evidence type="ECO:0000313" key="7">
    <source>
        <dbReference type="EMBL" id="KAG8631700.1"/>
    </source>
</evidence>
<dbReference type="GO" id="GO:0008171">
    <property type="term" value="F:O-methyltransferase activity"/>
    <property type="evidence" value="ECO:0007669"/>
    <property type="project" value="InterPro"/>
</dbReference>
<keyword evidence="2" id="KW-0808">Transferase</keyword>
<dbReference type="InterPro" id="IPR001077">
    <property type="entry name" value="COMT_C"/>
</dbReference>
<feature type="compositionally biased region" description="Polar residues" evidence="5">
    <location>
        <begin position="1"/>
        <end position="17"/>
    </location>
</feature>
<protein>
    <recommendedName>
        <fullName evidence="6">O-methyltransferase C-terminal domain-containing protein</fullName>
    </recommendedName>
</protein>
<evidence type="ECO:0000256" key="4">
    <source>
        <dbReference type="PIRSR" id="PIRSR005739-1"/>
    </source>
</evidence>
<evidence type="ECO:0000256" key="5">
    <source>
        <dbReference type="SAM" id="MobiDB-lite"/>
    </source>
</evidence>
<dbReference type="InterPro" id="IPR029063">
    <property type="entry name" value="SAM-dependent_MTases_sf"/>
</dbReference>
<proteinExistence type="predicted"/>
<feature type="active site" description="Proton acceptor" evidence="4">
    <location>
        <position position="238"/>
    </location>
</feature>
<dbReference type="EMBL" id="JAESVG020000001">
    <property type="protein sequence ID" value="KAG8631700.1"/>
    <property type="molecule type" value="Genomic_DNA"/>
</dbReference>
<dbReference type="Gene3D" id="3.40.50.150">
    <property type="entry name" value="Vaccinia Virus protein VP39"/>
    <property type="match status" value="1"/>
</dbReference>
<name>A0A8K0LAD1_9PEZI</name>
<evidence type="ECO:0000256" key="2">
    <source>
        <dbReference type="ARBA" id="ARBA00022679"/>
    </source>
</evidence>
<keyword evidence="1" id="KW-0489">Methyltransferase</keyword>
<accession>A0A8K0LAD1</accession>
<keyword evidence="3" id="KW-0949">S-adenosyl-L-methionine</keyword>
<dbReference type="Pfam" id="PF00891">
    <property type="entry name" value="Methyltransf_2"/>
    <property type="match status" value="1"/>
</dbReference>
<gene>
    <name evidence="7" type="ORF">KVT40_000840</name>
</gene>
<dbReference type="PROSITE" id="PS51683">
    <property type="entry name" value="SAM_OMT_II"/>
    <property type="match status" value="1"/>
</dbReference>
<reference evidence="7" key="1">
    <citation type="submission" date="2021-07" db="EMBL/GenBank/DDBJ databases">
        <title>Elsinoe batatas strain:CRI-CJ2 Genome sequencing and assembly.</title>
        <authorList>
            <person name="Huang L."/>
        </authorList>
    </citation>
    <scope>NUCLEOTIDE SEQUENCE</scope>
    <source>
        <strain evidence="7">CRI-CJ2</strain>
    </source>
</reference>
<dbReference type="Proteomes" id="UP000809789">
    <property type="component" value="Unassembled WGS sequence"/>
</dbReference>
<dbReference type="PANTHER" id="PTHR43712:SF1">
    <property type="entry name" value="HYPOTHETICAL O-METHYLTRANSFERASE (EUROFUNG)-RELATED"/>
    <property type="match status" value="1"/>
</dbReference>